<keyword evidence="3 5" id="KW-0560">Oxidoreductase</keyword>
<dbReference type="PRINTS" id="PR01011">
    <property type="entry name" value="GLUTPROXDASE"/>
</dbReference>
<reference evidence="8 9" key="2">
    <citation type="journal article" date="2011" name="Stand. Genomic Sci.">
        <title>Complete genome sequence of Isosphaera pallida type strain (IS1B).</title>
        <authorList>
            <consortium name="US DOE Joint Genome Institute (JGI-PGF)"/>
            <person name="Goker M."/>
            <person name="Cleland D."/>
            <person name="Saunders E."/>
            <person name="Lapidus A."/>
            <person name="Nolan M."/>
            <person name="Lucas S."/>
            <person name="Hammon N."/>
            <person name="Deshpande S."/>
            <person name="Cheng J.F."/>
            <person name="Tapia R."/>
            <person name="Han C."/>
            <person name="Goodwin L."/>
            <person name="Pitluck S."/>
            <person name="Liolios K."/>
            <person name="Pagani I."/>
            <person name="Ivanova N."/>
            <person name="Mavromatis K."/>
            <person name="Pati A."/>
            <person name="Chen A."/>
            <person name="Palaniappan K."/>
            <person name="Land M."/>
            <person name="Hauser L."/>
            <person name="Chang Y.J."/>
            <person name="Jeffries C.D."/>
            <person name="Detter J.C."/>
            <person name="Beck B."/>
            <person name="Woyke T."/>
            <person name="Bristow J."/>
            <person name="Eisen J.A."/>
            <person name="Markowitz V."/>
            <person name="Hugenholtz P."/>
            <person name="Kyrpides N.C."/>
            <person name="Klenk H.P."/>
        </authorList>
    </citation>
    <scope>NUCLEOTIDE SEQUENCE [LARGE SCALE GENOMIC DNA]</scope>
    <source>
        <strain evidence="9">ATCC 43644 / DSM 9630 / IS1B</strain>
    </source>
</reference>
<evidence type="ECO:0000256" key="3">
    <source>
        <dbReference type="ARBA" id="ARBA00023002"/>
    </source>
</evidence>
<feature type="chain" id="PRO_5003229384" description="Glutathione peroxidase" evidence="6">
    <location>
        <begin position="24"/>
        <end position="190"/>
    </location>
</feature>
<dbReference type="RefSeq" id="WP_013565755.1">
    <property type="nucleotide sequence ID" value="NC_014962.1"/>
</dbReference>
<evidence type="ECO:0000256" key="6">
    <source>
        <dbReference type="SAM" id="SignalP"/>
    </source>
</evidence>
<dbReference type="EMBL" id="CP002353">
    <property type="protein sequence ID" value="ADV63467.1"/>
    <property type="molecule type" value="Genomic_DNA"/>
</dbReference>
<accession>E8R1P9</accession>
<keyword evidence="6" id="KW-0732">Signal</keyword>
<dbReference type="eggNOG" id="COG0386">
    <property type="taxonomic scope" value="Bacteria"/>
</dbReference>
<keyword evidence="2 5" id="KW-0575">Peroxidase</keyword>
<feature type="active site" evidence="4">
    <location>
        <position position="67"/>
    </location>
</feature>
<dbReference type="SUPFAM" id="SSF52833">
    <property type="entry name" value="Thioredoxin-like"/>
    <property type="match status" value="1"/>
</dbReference>
<dbReference type="Gene3D" id="3.40.30.10">
    <property type="entry name" value="Glutaredoxin"/>
    <property type="match status" value="1"/>
</dbReference>
<dbReference type="PANTHER" id="PTHR11592">
    <property type="entry name" value="GLUTATHIONE PEROXIDASE"/>
    <property type="match status" value="1"/>
</dbReference>
<feature type="signal peptide" evidence="6">
    <location>
        <begin position="1"/>
        <end position="23"/>
    </location>
</feature>
<dbReference type="AlphaFoldDB" id="E8R1P9"/>
<dbReference type="PROSITE" id="PS51352">
    <property type="entry name" value="THIOREDOXIN_2"/>
    <property type="match status" value="1"/>
</dbReference>
<proteinExistence type="inferred from homology"/>
<evidence type="ECO:0000256" key="1">
    <source>
        <dbReference type="ARBA" id="ARBA00006926"/>
    </source>
</evidence>
<dbReference type="InterPro" id="IPR036249">
    <property type="entry name" value="Thioredoxin-like_sf"/>
</dbReference>
<dbReference type="HOGENOM" id="CLU_029507_2_2_0"/>
<dbReference type="GO" id="GO:0034599">
    <property type="term" value="P:cellular response to oxidative stress"/>
    <property type="evidence" value="ECO:0007669"/>
    <property type="project" value="TreeGrafter"/>
</dbReference>
<evidence type="ECO:0000313" key="8">
    <source>
        <dbReference type="EMBL" id="ADV63467.1"/>
    </source>
</evidence>
<dbReference type="PROSITE" id="PS51355">
    <property type="entry name" value="GLUTATHIONE_PEROXID_3"/>
    <property type="match status" value="1"/>
</dbReference>
<evidence type="ECO:0000256" key="4">
    <source>
        <dbReference type="PIRSR" id="PIRSR000303-1"/>
    </source>
</evidence>
<dbReference type="Pfam" id="PF00255">
    <property type="entry name" value="GSHPx"/>
    <property type="match status" value="1"/>
</dbReference>
<evidence type="ECO:0000256" key="5">
    <source>
        <dbReference type="RuleBase" id="RU000499"/>
    </source>
</evidence>
<dbReference type="InParanoid" id="E8R1P9"/>
<name>E8R1P9_ISOPI</name>
<reference key="1">
    <citation type="submission" date="2010-11" db="EMBL/GenBank/DDBJ databases">
        <title>The complete sequence of chromosome of Isophaera pallida ATCC 43644.</title>
        <authorList>
            <consortium name="US DOE Joint Genome Institute (JGI-PGF)"/>
            <person name="Lucas S."/>
            <person name="Copeland A."/>
            <person name="Lapidus A."/>
            <person name="Bruce D."/>
            <person name="Goodwin L."/>
            <person name="Pitluck S."/>
            <person name="Kyrpides N."/>
            <person name="Mavromatis K."/>
            <person name="Pagani I."/>
            <person name="Ivanova N."/>
            <person name="Saunders E."/>
            <person name="Brettin T."/>
            <person name="Detter J.C."/>
            <person name="Han C."/>
            <person name="Tapia R."/>
            <person name="Land M."/>
            <person name="Hauser L."/>
            <person name="Markowitz V."/>
            <person name="Cheng J.-F."/>
            <person name="Hugenholtz P."/>
            <person name="Woyke T."/>
            <person name="Wu D."/>
            <person name="Eisen J.A."/>
        </authorList>
    </citation>
    <scope>NUCLEOTIDE SEQUENCE</scope>
    <source>
        <strain>ATCC 43644</strain>
    </source>
</reference>
<evidence type="ECO:0000259" key="7">
    <source>
        <dbReference type="PROSITE" id="PS51352"/>
    </source>
</evidence>
<comment type="similarity">
    <text evidence="1 5">Belongs to the glutathione peroxidase family.</text>
</comment>
<sequence>MLKPLLMVAALALLTLPLGLAVAAEQPSLDPPSCVLDLKAESIDGDTIDLASYKGEVLLIVNTASQCGYTPQYKGLEALYRTYKDQGFKVLAFPCNDFGAQEPGDNAQIKDFCTKRYSVTFPVFSKIVVKGANKHPVYQVLTQNGGEIRWNFTKFLIDREGKVVKRFEPGVDPTDEELVKAIESALAQGK</sequence>
<dbReference type="PANTHER" id="PTHR11592:SF78">
    <property type="entry name" value="GLUTATHIONE PEROXIDASE"/>
    <property type="match status" value="1"/>
</dbReference>
<dbReference type="PIRSF" id="PIRSF000303">
    <property type="entry name" value="Glutathion_perox"/>
    <property type="match status" value="1"/>
</dbReference>
<dbReference type="KEGG" id="ipa:Isop_2902"/>
<dbReference type="FunFam" id="3.40.30.10:FF:000010">
    <property type="entry name" value="Glutathione peroxidase"/>
    <property type="match status" value="1"/>
</dbReference>
<keyword evidence="9" id="KW-1185">Reference proteome</keyword>
<dbReference type="GO" id="GO:0004601">
    <property type="term" value="F:peroxidase activity"/>
    <property type="evidence" value="ECO:0007669"/>
    <property type="project" value="UniProtKB-KW"/>
</dbReference>
<dbReference type="STRING" id="575540.Isop_2902"/>
<dbReference type="InterPro" id="IPR000889">
    <property type="entry name" value="Glutathione_peroxidase"/>
</dbReference>
<dbReference type="Proteomes" id="UP000008631">
    <property type="component" value="Chromosome"/>
</dbReference>
<dbReference type="InterPro" id="IPR013766">
    <property type="entry name" value="Thioredoxin_domain"/>
</dbReference>
<gene>
    <name evidence="8" type="ordered locus">Isop_2902</name>
</gene>
<protein>
    <recommendedName>
        <fullName evidence="5">Glutathione peroxidase</fullName>
    </recommendedName>
</protein>
<evidence type="ECO:0000256" key="2">
    <source>
        <dbReference type="ARBA" id="ARBA00022559"/>
    </source>
</evidence>
<feature type="domain" description="Thioredoxin" evidence="7">
    <location>
        <begin position="29"/>
        <end position="187"/>
    </location>
</feature>
<dbReference type="FunCoup" id="E8R1P9">
    <property type="interactions" value="140"/>
</dbReference>
<dbReference type="CDD" id="cd00340">
    <property type="entry name" value="GSH_Peroxidase"/>
    <property type="match status" value="1"/>
</dbReference>
<evidence type="ECO:0000313" key="9">
    <source>
        <dbReference type="Proteomes" id="UP000008631"/>
    </source>
</evidence>
<organism evidence="8 9">
    <name type="scientific">Isosphaera pallida (strain ATCC 43644 / DSM 9630 / IS1B)</name>
    <dbReference type="NCBI Taxonomy" id="575540"/>
    <lineage>
        <taxon>Bacteria</taxon>
        <taxon>Pseudomonadati</taxon>
        <taxon>Planctomycetota</taxon>
        <taxon>Planctomycetia</taxon>
        <taxon>Isosphaerales</taxon>
        <taxon>Isosphaeraceae</taxon>
        <taxon>Isosphaera</taxon>
    </lineage>
</organism>